<keyword evidence="2" id="KW-0732">Signal</keyword>
<evidence type="ECO:0000256" key="2">
    <source>
        <dbReference type="SAM" id="SignalP"/>
    </source>
</evidence>
<evidence type="ECO:0008006" key="5">
    <source>
        <dbReference type="Google" id="ProtNLM"/>
    </source>
</evidence>
<feature type="chain" id="PRO_5046684803" description="Lipoprotein" evidence="2">
    <location>
        <begin position="24"/>
        <end position="168"/>
    </location>
</feature>
<feature type="compositionally biased region" description="Gly residues" evidence="1">
    <location>
        <begin position="159"/>
        <end position="168"/>
    </location>
</feature>
<feature type="region of interest" description="Disordered" evidence="1">
    <location>
        <begin position="140"/>
        <end position="168"/>
    </location>
</feature>
<keyword evidence="4" id="KW-1185">Reference proteome</keyword>
<sequence length="168" mass="17692">MRRTLLGYALAAGALLTVTACSSDDSTSAYQTDYTGHEPLHVVGYPSTGSLGVVQEAVWRLADGDTDALADLSVEDGPAEKTARNWVESFGRAAKGEVTADFYDEGSTRQTVVLYFAKSRQTKEITARIGDDDTWGLVLNESDPKEASTGPTWAPAKPGGTGSRSAGG</sequence>
<dbReference type="Proteomes" id="UP001340816">
    <property type="component" value="Chromosome"/>
</dbReference>
<evidence type="ECO:0000313" key="4">
    <source>
        <dbReference type="Proteomes" id="UP001340816"/>
    </source>
</evidence>
<evidence type="ECO:0000313" key="3">
    <source>
        <dbReference type="EMBL" id="WSD17657.1"/>
    </source>
</evidence>
<name>A0ABZ1HJA2_STRPH</name>
<organism evidence="3 4">
    <name type="scientific">Streptomyces phaeochromogenes</name>
    <dbReference type="NCBI Taxonomy" id="1923"/>
    <lineage>
        <taxon>Bacteria</taxon>
        <taxon>Bacillati</taxon>
        <taxon>Actinomycetota</taxon>
        <taxon>Actinomycetes</taxon>
        <taxon>Kitasatosporales</taxon>
        <taxon>Streptomycetaceae</taxon>
        <taxon>Streptomyces</taxon>
        <taxon>Streptomyces phaeochromogenes group</taxon>
    </lineage>
</organism>
<reference evidence="3 4" key="1">
    <citation type="submission" date="2022-10" db="EMBL/GenBank/DDBJ databases">
        <title>The complete genomes of actinobacterial strains from the NBC collection.</title>
        <authorList>
            <person name="Joergensen T.S."/>
            <person name="Alvarez Arevalo M."/>
            <person name="Sterndorff E.B."/>
            <person name="Faurdal D."/>
            <person name="Vuksanovic O."/>
            <person name="Mourched A.-S."/>
            <person name="Charusanti P."/>
            <person name="Shaw S."/>
            <person name="Blin K."/>
            <person name="Weber T."/>
        </authorList>
    </citation>
    <scope>NUCLEOTIDE SEQUENCE [LARGE SCALE GENOMIC DNA]</scope>
    <source>
        <strain evidence="3 4">NBC 01752</strain>
    </source>
</reference>
<dbReference type="EMBL" id="CP109135">
    <property type="protein sequence ID" value="WSD17657.1"/>
    <property type="molecule type" value="Genomic_DNA"/>
</dbReference>
<protein>
    <recommendedName>
        <fullName evidence="5">Lipoprotein</fullName>
    </recommendedName>
</protein>
<proteinExistence type="predicted"/>
<evidence type="ECO:0000256" key="1">
    <source>
        <dbReference type="SAM" id="MobiDB-lite"/>
    </source>
</evidence>
<gene>
    <name evidence="3" type="ORF">OHB35_32980</name>
</gene>
<dbReference type="PROSITE" id="PS51257">
    <property type="entry name" value="PROKAR_LIPOPROTEIN"/>
    <property type="match status" value="1"/>
</dbReference>
<accession>A0ABZ1HJA2</accession>
<feature type="signal peptide" evidence="2">
    <location>
        <begin position="1"/>
        <end position="23"/>
    </location>
</feature>
<dbReference type="RefSeq" id="WP_326760675.1">
    <property type="nucleotide sequence ID" value="NZ_CP109135.1"/>
</dbReference>